<dbReference type="AlphaFoldDB" id="R4YLZ0"/>
<proteinExistence type="predicted"/>
<sequence length="93" mass="10528">MSRGRVRRKFKTKSRNDEQEPDLRCDVSGASGHVTTKPSICNWDSFYKLGVYARKVKCLTLGGLHCVEGPTESLAMNFDRIAEVSKRHSRLTL</sequence>
<dbReference type="EMBL" id="FO203512">
    <property type="protein sequence ID" value="CCK75787.1"/>
    <property type="molecule type" value="Genomic_DNA"/>
</dbReference>
<feature type="compositionally biased region" description="Basic residues" evidence="1">
    <location>
        <begin position="1"/>
        <end position="13"/>
    </location>
</feature>
<dbReference type="Proteomes" id="UP000032749">
    <property type="component" value="Chromosome"/>
</dbReference>
<reference evidence="2 3" key="1">
    <citation type="journal article" date="2013" name="Nat. Commun.">
        <title>Genome sequence and functional genomic analysis of the oil-degrading bacterium Oleispira antarctica.</title>
        <authorList>
            <person name="Kube M."/>
            <person name="Chernikova T.N."/>
            <person name="Al-Ramahi Y."/>
            <person name="Beloqui A."/>
            <person name="Lopez-Cortez N."/>
            <person name="Guazzaroni M.E."/>
            <person name="Heipieper H.J."/>
            <person name="Klages S."/>
            <person name="Kotsyurbenko O.R."/>
            <person name="Langer I."/>
            <person name="Nechitaylo T.Y."/>
            <person name="Lunsdorf H."/>
            <person name="Fernandez M."/>
            <person name="Juarez S."/>
            <person name="Ciordia S."/>
            <person name="Singer A."/>
            <person name="Kagan O."/>
            <person name="Egorova O."/>
            <person name="Petit P.A."/>
            <person name="Stogios P."/>
            <person name="Kim Y."/>
            <person name="Tchigvintsev A."/>
            <person name="Flick R."/>
            <person name="Denaro R."/>
            <person name="Genovese M."/>
            <person name="Albar J.P."/>
            <person name="Reva O.N."/>
            <person name="Martinez-Gomariz M."/>
            <person name="Tran H."/>
            <person name="Ferrer M."/>
            <person name="Savchenko A."/>
            <person name="Yakunin A.F."/>
            <person name="Yakimov M.M."/>
            <person name="Golyshina O.V."/>
            <person name="Reinhardt R."/>
            <person name="Golyshin P.N."/>
        </authorList>
    </citation>
    <scope>NUCLEOTIDE SEQUENCE [LARGE SCALE GENOMIC DNA]</scope>
</reference>
<dbReference type="KEGG" id="oai:OLEAN_C16110"/>
<accession>R4YLZ0</accession>
<evidence type="ECO:0000313" key="2">
    <source>
        <dbReference type="EMBL" id="CCK75787.1"/>
    </source>
</evidence>
<feature type="region of interest" description="Disordered" evidence="1">
    <location>
        <begin position="1"/>
        <end position="24"/>
    </location>
</feature>
<dbReference type="HOGENOM" id="CLU_2396758_0_0_6"/>
<organism evidence="2 3">
    <name type="scientific">Oleispira antarctica RB-8</name>
    <dbReference type="NCBI Taxonomy" id="698738"/>
    <lineage>
        <taxon>Bacteria</taxon>
        <taxon>Pseudomonadati</taxon>
        <taxon>Pseudomonadota</taxon>
        <taxon>Gammaproteobacteria</taxon>
        <taxon>Oceanospirillales</taxon>
        <taxon>Oceanospirillaceae</taxon>
        <taxon>Oleispira</taxon>
    </lineage>
</organism>
<feature type="compositionally biased region" description="Basic and acidic residues" evidence="1">
    <location>
        <begin position="14"/>
        <end position="24"/>
    </location>
</feature>
<evidence type="ECO:0000256" key="1">
    <source>
        <dbReference type="SAM" id="MobiDB-lite"/>
    </source>
</evidence>
<name>R4YLZ0_OLEAN</name>
<dbReference type="STRING" id="698738.OLEAN_C16110"/>
<keyword evidence="3" id="KW-1185">Reference proteome</keyword>
<protein>
    <submittedName>
        <fullName evidence="2">Uncharacterized protein</fullName>
    </submittedName>
</protein>
<gene>
    <name evidence="2" type="ORF">OLEAN_C16110</name>
</gene>
<evidence type="ECO:0000313" key="3">
    <source>
        <dbReference type="Proteomes" id="UP000032749"/>
    </source>
</evidence>